<evidence type="ECO:0008006" key="3">
    <source>
        <dbReference type="Google" id="ProtNLM"/>
    </source>
</evidence>
<reference evidence="1 2" key="1">
    <citation type="submission" date="2023-07" db="EMBL/GenBank/DDBJ databases">
        <title>Genomic Encyclopedia of Type Strains, Phase IV (KMG-IV): sequencing the most valuable type-strain genomes for metagenomic binning, comparative biology and taxonomic classification.</title>
        <authorList>
            <person name="Goeker M."/>
        </authorList>
    </citation>
    <scope>NUCLEOTIDE SEQUENCE [LARGE SCALE GENOMIC DNA]</scope>
    <source>
        <strain evidence="1 2">DSM 5896</strain>
    </source>
</reference>
<sequence length="158" mass="17741">MDDTNPFPDDADRHALWDMLVRRDIEAFLAADWDAVAEDFLAPGFFGLSALRSADPDAWRMVFPRLDDYRDRWLSQARLSAATAYTEPRRAALFRATTLHDIEIAGERAVAHKKFAGRIARLDGGADVIDWQTLYLCTRIGGGWKIIGFVGYLPNPVG</sequence>
<dbReference type="RefSeq" id="WP_307436591.1">
    <property type="nucleotide sequence ID" value="NZ_JAUSVK010000001.1"/>
</dbReference>
<evidence type="ECO:0000313" key="2">
    <source>
        <dbReference type="Proteomes" id="UP001237448"/>
    </source>
</evidence>
<keyword evidence="2" id="KW-1185">Reference proteome</keyword>
<dbReference type="SUPFAM" id="SSF54427">
    <property type="entry name" value="NTF2-like"/>
    <property type="match status" value="1"/>
</dbReference>
<organism evidence="1 2">
    <name type="scientific">Labrys monachus</name>
    <dbReference type="NCBI Taxonomy" id="217067"/>
    <lineage>
        <taxon>Bacteria</taxon>
        <taxon>Pseudomonadati</taxon>
        <taxon>Pseudomonadota</taxon>
        <taxon>Alphaproteobacteria</taxon>
        <taxon>Hyphomicrobiales</taxon>
        <taxon>Xanthobacteraceae</taxon>
        <taxon>Labrys</taxon>
    </lineage>
</organism>
<evidence type="ECO:0000313" key="1">
    <source>
        <dbReference type="EMBL" id="MDQ0396388.1"/>
    </source>
</evidence>
<name>A0ABU0FP40_9HYPH</name>
<protein>
    <recommendedName>
        <fullName evidence="3">SnoaL-like domain-containing protein</fullName>
    </recommendedName>
</protein>
<proteinExistence type="predicted"/>
<dbReference type="EMBL" id="JAUSVK010000001">
    <property type="protein sequence ID" value="MDQ0396388.1"/>
    <property type="molecule type" value="Genomic_DNA"/>
</dbReference>
<dbReference type="Proteomes" id="UP001237448">
    <property type="component" value="Unassembled WGS sequence"/>
</dbReference>
<comment type="caution">
    <text evidence="1">The sequence shown here is derived from an EMBL/GenBank/DDBJ whole genome shotgun (WGS) entry which is preliminary data.</text>
</comment>
<gene>
    <name evidence="1" type="ORF">J3R73_006180</name>
</gene>
<dbReference type="InterPro" id="IPR032710">
    <property type="entry name" value="NTF2-like_dom_sf"/>
</dbReference>
<accession>A0ABU0FP40</accession>